<evidence type="ECO:0000256" key="5">
    <source>
        <dbReference type="ARBA" id="ARBA00022475"/>
    </source>
</evidence>
<dbReference type="PRINTS" id="PR00955">
    <property type="entry name" value="FLGMOTORFLIM"/>
</dbReference>
<keyword evidence="8" id="KW-0472">Membrane</keyword>
<dbReference type="SUPFAM" id="SSF101801">
    <property type="entry name" value="Surface presentation of antigens (SPOA)"/>
    <property type="match status" value="1"/>
</dbReference>
<keyword evidence="7" id="KW-0283">Flagellar rotation</keyword>
<keyword evidence="14" id="KW-1185">Reference proteome</keyword>
<keyword evidence="9" id="KW-0975">Bacterial flagellum</keyword>
<comment type="subcellular location">
    <subcellularLocation>
        <location evidence="1">Bacterial flagellum basal body</location>
    </subcellularLocation>
    <subcellularLocation>
        <location evidence="2">Cell membrane</location>
        <topology evidence="2">Peripheral membrane protein</topology>
    </subcellularLocation>
</comment>
<evidence type="ECO:0000256" key="6">
    <source>
        <dbReference type="ARBA" id="ARBA00022500"/>
    </source>
</evidence>
<dbReference type="RefSeq" id="WP_168062998.1">
    <property type="nucleotide sequence ID" value="NZ_VTOW01000005.1"/>
</dbReference>
<dbReference type="Proteomes" id="UP000534783">
    <property type="component" value="Unassembled WGS sequence"/>
</dbReference>
<proteinExistence type="inferred from homology"/>
<comment type="function">
    <text evidence="10">FliM is one of three proteins (FliG, FliN, FliM) that forms the rotor-mounted switch complex (C ring), located at the base of the basal body. This complex interacts with the CheY and CheZ chemotaxis proteins, in addition to contacting components of the motor that determine the direction of flagellar rotation.</text>
</comment>
<sequence length="341" mass="38033">MQGRHRESMMAEKILSQEEVDALLKGVSDGKVSTQSAPAPSRGVRPYDFTSRDPIPHGGISGFEFAHERFARFFKATLSSVVRKEIKIQPMPIQVLPFKDLMKDAPAPISLNLIKIDPLKGQALIVVKPELLYTLLELLFGGNGQGPGKIAVTEFTPIEQRVIRRFVVMVLEEFQKAWTPLYPFKPSLVRSETNPQFANVMSPGEQIVKISFKLEIEDQKREIILAIPFTSLEPVFEKLVGGSTGTAREVDPEWAARLRAEMADCRVSVTAELGGAVLTVEEITRLAVGDIIILEKGVDEDLEMKVEGRPKFRGHPGLHRGKPAFQITSLIYDRREAQHGR</sequence>
<dbReference type="Gene3D" id="3.40.1550.10">
    <property type="entry name" value="CheC-like"/>
    <property type="match status" value="1"/>
</dbReference>
<keyword evidence="13" id="KW-0969">Cilium</keyword>
<dbReference type="Gene3D" id="2.30.330.10">
    <property type="entry name" value="SpoA-like"/>
    <property type="match status" value="1"/>
</dbReference>
<evidence type="ECO:0000256" key="10">
    <source>
        <dbReference type="ARBA" id="ARBA00025044"/>
    </source>
</evidence>
<evidence type="ECO:0000259" key="12">
    <source>
        <dbReference type="Pfam" id="PF01052"/>
    </source>
</evidence>
<dbReference type="SUPFAM" id="SSF103039">
    <property type="entry name" value="CheC-like"/>
    <property type="match status" value="1"/>
</dbReference>
<evidence type="ECO:0000256" key="2">
    <source>
        <dbReference type="ARBA" id="ARBA00004202"/>
    </source>
</evidence>
<dbReference type="CDD" id="cd17908">
    <property type="entry name" value="FliM"/>
    <property type="match status" value="1"/>
</dbReference>
<organism evidence="13 14">
    <name type="scientific">Candidatus Manganitrophus noduliformans</name>
    <dbReference type="NCBI Taxonomy" id="2606439"/>
    <lineage>
        <taxon>Bacteria</taxon>
        <taxon>Pseudomonadati</taxon>
        <taxon>Nitrospirota</taxon>
        <taxon>Nitrospiria</taxon>
        <taxon>Candidatus Troglogloeales</taxon>
        <taxon>Candidatus Manganitrophaceae</taxon>
        <taxon>Candidatus Manganitrophus</taxon>
    </lineage>
</organism>
<dbReference type="GO" id="GO:0003774">
    <property type="term" value="F:cytoskeletal motor activity"/>
    <property type="evidence" value="ECO:0007669"/>
    <property type="project" value="InterPro"/>
</dbReference>
<dbReference type="InterPro" id="IPR001543">
    <property type="entry name" value="FliN-like_C"/>
</dbReference>
<dbReference type="Pfam" id="PF01052">
    <property type="entry name" value="FliMN_C"/>
    <property type="match status" value="1"/>
</dbReference>
<dbReference type="InterPro" id="IPR036429">
    <property type="entry name" value="SpoA-like_sf"/>
</dbReference>
<dbReference type="PIRSF" id="PIRSF002888">
    <property type="entry name" value="FliM"/>
    <property type="match status" value="1"/>
</dbReference>
<gene>
    <name evidence="13" type="primary">fliM</name>
    <name evidence="13" type="ORF">MNODULE_20040</name>
</gene>
<name>A0A7X6DTH0_9BACT</name>
<evidence type="ECO:0000313" key="13">
    <source>
        <dbReference type="EMBL" id="NKE73049.1"/>
    </source>
</evidence>
<dbReference type="GO" id="GO:0009425">
    <property type="term" value="C:bacterial-type flagellum basal body"/>
    <property type="evidence" value="ECO:0007669"/>
    <property type="project" value="UniProtKB-SubCell"/>
</dbReference>
<dbReference type="GO" id="GO:0050918">
    <property type="term" value="P:positive chemotaxis"/>
    <property type="evidence" value="ECO:0007669"/>
    <property type="project" value="TreeGrafter"/>
</dbReference>
<evidence type="ECO:0000256" key="4">
    <source>
        <dbReference type="ARBA" id="ARBA00021898"/>
    </source>
</evidence>
<dbReference type="PANTHER" id="PTHR30034:SF6">
    <property type="entry name" value="YOP PROTEINS TRANSLOCATION PROTEIN Q"/>
    <property type="match status" value="1"/>
</dbReference>
<comment type="caution">
    <text evidence="13">The sequence shown here is derived from an EMBL/GenBank/DDBJ whole genome shotgun (WGS) entry which is preliminary data.</text>
</comment>
<evidence type="ECO:0000256" key="9">
    <source>
        <dbReference type="ARBA" id="ARBA00023143"/>
    </source>
</evidence>
<reference evidence="13 14" key="1">
    <citation type="journal article" date="2020" name="Nature">
        <title>Bacterial chemolithoautotrophy via manganese oxidation.</title>
        <authorList>
            <person name="Yu H."/>
            <person name="Leadbetter J.R."/>
        </authorList>
    </citation>
    <scope>NUCLEOTIDE SEQUENCE [LARGE SCALE GENOMIC DNA]</scope>
    <source>
        <strain evidence="13 14">Mn-1</strain>
    </source>
</reference>
<dbReference type="PANTHER" id="PTHR30034">
    <property type="entry name" value="FLAGELLAR MOTOR SWITCH PROTEIN FLIM"/>
    <property type="match status" value="1"/>
</dbReference>
<dbReference type="AlphaFoldDB" id="A0A7X6DTH0"/>
<evidence type="ECO:0000313" key="14">
    <source>
        <dbReference type="Proteomes" id="UP000534783"/>
    </source>
</evidence>
<evidence type="ECO:0000256" key="8">
    <source>
        <dbReference type="ARBA" id="ARBA00023136"/>
    </source>
</evidence>
<keyword evidence="6" id="KW-0145">Chemotaxis</keyword>
<evidence type="ECO:0000256" key="11">
    <source>
        <dbReference type="NCBIfam" id="TIGR01397"/>
    </source>
</evidence>
<dbReference type="Pfam" id="PF02154">
    <property type="entry name" value="FliM"/>
    <property type="match status" value="1"/>
</dbReference>
<dbReference type="GO" id="GO:0071978">
    <property type="term" value="P:bacterial-type flagellum-dependent swarming motility"/>
    <property type="evidence" value="ECO:0007669"/>
    <property type="project" value="TreeGrafter"/>
</dbReference>
<evidence type="ECO:0000256" key="7">
    <source>
        <dbReference type="ARBA" id="ARBA00022779"/>
    </source>
</evidence>
<keyword evidence="13" id="KW-0966">Cell projection</keyword>
<comment type="similarity">
    <text evidence="3">Belongs to the FliM family.</text>
</comment>
<evidence type="ECO:0000256" key="3">
    <source>
        <dbReference type="ARBA" id="ARBA00011049"/>
    </source>
</evidence>
<keyword evidence="5" id="KW-1003">Cell membrane</keyword>
<protein>
    <recommendedName>
        <fullName evidence="4 11">Flagellar motor switch protein FliM</fullName>
    </recommendedName>
</protein>
<dbReference type="EMBL" id="VTOW01000005">
    <property type="protein sequence ID" value="NKE73049.1"/>
    <property type="molecule type" value="Genomic_DNA"/>
</dbReference>
<keyword evidence="13" id="KW-0282">Flagellum</keyword>
<dbReference type="GO" id="GO:0005886">
    <property type="term" value="C:plasma membrane"/>
    <property type="evidence" value="ECO:0007669"/>
    <property type="project" value="UniProtKB-SubCell"/>
</dbReference>
<feature type="domain" description="Flagellar motor switch protein FliN-like C-terminal" evidence="12">
    <location>
        <begin position="261"/>
        <end position="331"/>
    </location>
</feature>
<dbReference type="NCBIfam" id="TIGR01397">
    <property type="entry name" value="fliM_switch"/>
    <property type="match status" value="1"/>
</dbReference>
<dbReference type="InterPro" id="IPR001689">
    <property type="entry name" value="Flag_FliM"/>
</dbReference>
<accession>A0A7X6DTH0</accession>
<evidence type="ECO:0000256" key="1">
    <source>
        <dbReference type="ARBA" id="ARBA00004117"/>
    </source>
</evidence>
<dbReference type="InterPro" id="IPR028976">
    <property type="entry name" value="CheC-like_sf"/>
</dbReference>